<name>A0AAN9LMN7_CANGL</name>
<evidence type="ECO:0000313" key="2">
    <source>
        <dbReference type="EMBL" id="KAK7338817.1"/>
    </source>
</evidence>
<feature type="signal peptide" evidence="1">
    <location>
        <begin position="1"/>
        <end position="29"/>
    </location>
</feature>
<evidence type="ECO:0008006" key="4">
    <source>
        <dbReference type="Google" id="ProtNLM"/>
    </source>
</evidence>
<feature type="chain" id="PRO_5042880509" description="LCR" evidence="1">
    <location>
        <begin position="30"/>
        <end position="70"/>
    </location>
</feature>
<proteinExistence type="predicted"/>
<comment type="caution">
    <text evidence="2">The sequence shown here is derived from an EMBL/GenBank/DDBJ whole genome shotgun (WGS) entry which is preliminary data.</text>
</comment>
<reference evidence="2 3" key="1">
    <citation type="submission" date="2024-01" db="EMBL/GenBank/DDBJ databases">
        <title>The genomes of 5 underutilized Papilionoideae crops provide insights into root nodulation and disease resistanc.</title>
        <authorList>
            <person name="Jiang F."/>
        </authorList>
    </citation>
    <scope>NUCLEOTIDE SEQUENCE [LARGE SCALE GENOMIC DNA]</scope>
    <source>
        <strain evidence="2">LVBAO_FW01</strain>
        <tissue evidence="2">Leaves</tissue>
    </source>
</reference>
<evidence type="ECO:0000313" key="3">
    <source>
        <dbReference type="Proteomes" id="UP001367508"/>
    </source>
</evidence>
<evidence type="ECO:0000256" key="1">
    <source>
        <dbReference type="SAM" id="SignalP"/>
    </source>
</evidence>
<dbReference type="EMBL" id="JAYMYQ010000004">
    <property type="protein sequence ID" value="KAK7338817.1"/>
    <property type="molecule type" value="Genomic_DNA"/>
</dbReference>
<keyword evidence="1" id="KW-0732">Signal</keyword>
<gene>
    <name evidence="2" type="ORF">VNO77_19449</name>
</gene>
<protein>
    <recommendedName>
        <fullName evidence="4">LCR</fullName>
    </recommendedName>
</protein>
<dbReference type="AlphaFoldDB" id="A0AAN9LMN7"/>
<dbReference type="Proteomes" id="UP001367508">
    <property type="component" value="Unassembled WGS sequence"/>
</dbReference>
<sequence>MTFRAYRPFFMGFLLIALVLTAGPEPARCMHETPTRDCIGPCIPDCNDVCSRRGYQSGACIMIVCCCEKV</sequence>
<organism evidence="2 3">
    <name type="scientific">Canavalia gladiata</name>
    <name type="common">Sword bean</name>
    <name type="synonym">Dolichos gladiatus</name>
    <dbReference type="NCBI Taxonomy" id="3824"/>
    <lineage>
        <taxon>Eukaryota</taxon>
        <taxon>Viridiplantae</taxon>
        <taxon>Streptophyta</taxon>
        <taxon>Embryophyta</taxon>
        <taxon>Tracheophyta</taxon>
        <taxon>Spermatophyta</taxon>
        <taxon>Magnoliopsida</taxon>
        <taxon>eudicotyledons</taxon>
        <taxon>Gunneridae</taxon>
        <taxon>Pentapetalae</taxon>
        <taxon>rosids</taxon>
        <taxon>fabids</taxon>
        <taxon>Fabales</taxon>
        <taxon>Fabaceae</taxon>
        <taxon>Papilionoideae</taxon>
        <taxon>50 kb inversion clade</taxon>
        <taxon>NPAAA clade</taxon>
        <taxon>indigoferoid/millettioid clade</taxon>
        <taxon>Phaseoleae</taxon>
        <taxon>Canavalia</taxon>
    </lineage>
</organism>
<keyword evidence="3" id="KW-1185">Reference proteome</keyword>
<accession>A0AAN9LMN7</accession>